<evidence type="ECO:0000313" key="7">
    <source>
        <dbReference type="EMBL" id="OAH56640.1"/>
    </source>
</evidence>
<name>A0A177KTJ9_9BACI</name>
<dbReference type="InterPro" id="IPR002781">
    <property type="entry name" value="TM_pro_TauE-like"/>
</dbReference>
<comment type="subcellular location">
    <subcellularLocation>
        <location evidence="6">Cell membrane</location>
        <topology evidence="6">Multi-pass membrane protein</topology>
    </subcellularLocation>
    <subcellularLocation>
        <location evidence="1">Membrane</location>
        <topology evidence="1">Multi-pass membrane protein</topology>
    </subcellularLocation>
</comment>
<evidence type="ECO:0000256" key="5">
    <source>
        <dbReference type="ARBA" id="ARBA00023136"/>
    </source>
</evidence>
<dbReference type="Pfam" id="PF01925">
    <property type="entry name" value="TauE"/>
    <property type="match status" value="1"/>
</dbReference>
<keyword evidence="5 6" id="KW-0472">Membrane</keyword>
<sequence length="231" mass="25475">MMTPLLLYVFPLITGKYFSIQTITSATLALTFFSTATASIRYHNAKLIPYRYALILAISGSVGSFISGSYISKNINHLFILTLFGSIAVLSLVFNLIPIKEKNEQVPKTIFFVIGIVIIFFLGMTTGIIGIGGMVLFMPYMVYVLRFSIRKTIGTTTFAGAMIALFGIIGKSFIGMMNWEVSLIVAIGGMIGGYVGPTFSKFFSDRVLRYGMNVILLTIIITVLMDIYKNI</sequence>
<keyword evidence="4 6" id="KW-1133">Transmembrane helix</keyword>
<dbReference type="GO" id="GO:0005886">
    <property type="term" value="C:plasma membrane"/>
    <property type="evidence" value="ECO:0007669"/>
    <property type="project" value="UniProtKB-SubCell"/>
</dbReference>
<evidence type="ECO:0000256" key="2">
    <source>
        <dbReference type="ARBA" id="ARBA00009142"/>
    </source>
</evidence>
<organism evidence="7 8">
    <name type="scientific">Domibacillus aminovorans</name>
    <dbReference type="NCBI Taxonomy" id="29332"/>
    <lineage>
        <taxon>Bacteria</taxon>
        <taxon>Bacillati</taxon>
        <taxon>Bacillota</taxon>
        <taxon>Bacilli</taxon>
        <taxon>Bacillales</taxon>
        <taxon>Bacillaceae</taxon>
        <taxon>Domibacillus</taxon>
    </lineage>
</organism>
<feature type="transmembrane region" description="Helical" evidence="6">
    <location>
        <begin position="52"/>
        <end position="71"/>
    </location>
</feature>
<dbReference type="InterPro" id="IPR051598">
    <property type="entry name" value="TSUP/Inactive_protease-like"/>
</dbReference>
<dbReference type="AlphaFoldDB" id="A0A177KTJ9"/>
<feature type="transmembrane region" description="Helical" evidence="6">
    <location>
        <begin position="207"/>
        <end position="228"/>
    </location>
</feature>
<reference evidence="7 8" key="1">
    <citation type="submission" date="2016-01" db="EMBL/GenBank/DDBJ databases">
        <title>Investigation of taxonomic status of Bacillus aminovorans.</title>
        <authorList>
            <person name="Verma A."/>
            <person name="Pal Y."/>
            <person name="Krishnamurthi S."/>
        </authorList>
    </citation>
    <scope>NUCLEOTIDE SEQUENCE [LARGE SCALE GENOMIC DNA]</scope>
    <source>
        <strain evidence="7 8">DSM 4337</strain>
    </source>
</reference>
<accession>A0A177KTJ9</accession>
<evidence type="ECO:0000256" key="3">
    <source>
        <dbReference type="ARBA" id="ARBA00022692"/>
    </source>
</evidence>
<feature type="transmembrane region" description="Helical" evidence="6">
    <location>
        <begin position="177"/>
        <end position="195"/>
    </location>
</feature>
<dbReference type="Proteomes" id="UP000077271">
    <property type="component" value="Unassembled WGS sequence"/>
</dbReference>
<dbReference type="EMBL" id="LQWZ01000021">
    <property type="protein sequence ID" value="OAH56640.1"/>
    <property type="molecule type" value="Genomic_DNA"/>
</dbReference>
<evidence type="ECO:0000256" key="1">
    <source>
        <dbReference type="ARBA" id="ARBA00004141"/>
    </source>
</evidence>
<feature type="transmembrane region" description="Helical" evidence="6">
    <location>
        <begin position="77"/>
        <end position="97"/>
    </location>
</feature>
<evidence type="ECO:0000256" key="6">
    <source>
        <dbReference type="RuleBase" id="RU363041"/>
    </source>
</evidence>
<feature type="transmembrane region" description="Helical" evidence="6">
    <location>
        <begin position="20"/>
        <end position="40"/>
    </location>
</feature>
<evidence type="ECO:0000256" key="4">
    <source>
        <dbReference type="ARBA" id="ARBA00022989"/>
    </source>
</evidence>
<comment type="similarity">
    <text evidence="2 6">Belongs to the 4-toluene sulfonate uptake permease (TSUP) (TC 2.A.102) family.</text>
</comment>
<evidence type="ECO:0000313" key="8">
    <source>
        <dbReference type="Proteomes" id="UP000077271"/>
    </source>
</evidence>
<protein>
    <recommendedName>
        <fullName evidence="6">Probable membrane transporter protein</fullName>
    </recommendedName>
</protein>
<feature type="transmembrane region" description="Helical" evidence="6">
    <location>
        <begin position="152"/>
        <end position="170"/>
    </location>
</feature>
<feature type="transmembrane region" description="Helical" evidence="6">
    <location>
        <begin position="109"/>
        <end position="140"/>
    </location>
</feature>
<proteinExistence type="inferred from homology"/>
<comment type="caution">
    <text evidence="7">The sequence shown here is derived from an EMBL/GenBank/DDBJ whole genome shotgun (WGS) entry which is preliminary data.</text>
</comment>
<gene>
    <name evidence="7" type="ORF">AWH48_19955</name>
</gene>
<dbReference type="PANTHER" id="PTHR43701">
    <property type="entry name" value="MEMBRANE TRANSPORTER PROTEIN MJ0441-RELATED"/>
    <property type="match status" value="1"/>
</dbReference>
<keyword evidence="3 6" id="KW-0812">Transmembrane</keyword>
<dbReference type="PANTHER" id="PTHR43701:SF5">
    <property type="entry name" value="MEMBRANE TRANSPORTER PROTEIN-RELATED"/>
    <property type="match status" value="1"/>
</dbReference>
<keyword evidence="6" id="KW-1003">Cell membrane</keyword>